<feature type="transmembrane region" description="Helical" evidence="1">
    <location>
        <begin position="751"/>
        <end position="768"/>
    </location>
</feature>
<evidence type="ECO:0000313" key="2">
    <source>
        <dbReference type="EMBL" id="QIN94347.1"/>
    </source>
</evidence>
<evidence type="ECO:0000313" key="3">
    <source>
        <dbReference type="Proteomes" id="UP000500909"/>
    </source>
</evidence>
<organism evidence="2 3">
    <name type="scientific">Arthrobacter phage Abba</name>
    <dbReference type="NCBI Taxonomy" id="2713256"/>
    <lineage>
        <taxon>Viruses</taxon>
        <taxon>Duplodnaviria</taxon>
        <taxon>Heunggongvirae</taxon>
        <taxon>Uroviricota</taxon>
        <taxon>Caudoviricetes</taxon>
        <taxon>Berryhillviridae</taxon>
        <taxon>Ayohtrevirus</taxon>
        <taxon>Ayohtrevirus abba</taxon>
    </lineage>
</organism>
<keyword evidence="1" id="KW-0472">Membrane</keyword>
<dbReference type="GeneID" id="55816739"/>
<name>A0A6G8R2B9_9CAUD</name>
<feature type="transmembrane region" description="Helical" evidence="1">
    <location>
        <begin position="460"/>
        <end position="480"/>
    </location>
</feature>
<keyword evidence="1" id="KW-0812">Transmembrane</keyword>
<gene>
    <name evidence="2" type="primary">18</name>
    <name evidence="2" type="ORF">SEA_ABBA_18</name>
</gene>
<feature type="transmembrane region" description="Helical" evidence="1">
    <location>
        <begin position="789"/>
        <end position="809"/>
    </location>
</feature>
<keyword evidence="3" id="KW-1185">Reference proteome</keyword>
<sequence>MSEERVVLTASLRDELSAPLANVQQTVKSTARAVQRASADMSGATRTSSTSIMTALSGQETASRGLAGAWGRLTGTARTAWAGARNAVVSAGSGIEQASRQAGERSGKGLSDGFKESLKGLAAGALAAFGIHEVAARANEAVGSFSELEDSSAAAGVVFGDSMQKIIDQSKGADKALGLSQQAVINGANTFGTYGKAAGLGGDKLAGFATGLTGLAGDMASFKGTSTEQALEAIAAGLRGEAEPLRAYGVMLDDVQMRNQALKMGLIKTTKDALTPQQKVLAAQALIFAQTKDAQGDFARTSQSTANIAKTLSAASENLSAKVGKVLAPAFTAARKKALGMVSGLSGFIDNVQKAQDVISRGGSNKDIAKALGLTPEATKVFSDIVGPIRAFFSAFNDGSSDVTSSGVAGVFEQLGGVLGRVVGGLQMGRAEVVNIGNDIDPLVKSTFDLKSKLVDVVKWLWNMRGPITIIAGLIVGLLIPHFVRLGIESLQAAGKVKLAWVMKQKAAIQSTYKQMWGFGVTIAGWVLTGTQATLQALKIAAAWVIAMGPVAWIVAGIAALVAGLVWAYNNVDWFRAGVDAAFRWIGDVAKSVVDWVVGAWSNIVDWWNATLMPAIQAVGKWFGDLFTNVGNWARDFVGFFVDGWGMIVDFFNGVLVPAVQAVGAFFAPVFDWIGRLVWNFATIAVFLFRRLVDFWNGVLMPALQNLGNFIGTIFTWIYTTLIKPYIDLIVGAFNGVVAFWNDIFMPGLQALGNFIGTIFSWIYNVLIKPAVDGIVAGFRGLVDLWNGVLMPALQALGDFIGAVMTWIYTTLVKPVIDLLVGAFGMLVDFWNNTLSPVMTSVGQWFSDTIGGAINGVKGFIDDLVKNFQTFMTFVSDKLQPIVDGIAGAFKTVSDAIGVVLDKIGQFANNPLGGIQDLLGIQKDGNGQGVMPGASGGGVFSGGGVIGYAGGGTVLGGYEPGRDRIPAMLSAGESVLVPELTRAIGPSNIMAANYEASNGRAAGSGPALVSGFSNNSGAPQGGGAVVVAEGAVQITIQAGPNGLSAAQLAQVRAAVEQVFRDAKKRSY</sequence>
<accession>A0A6G8R2B9</accession>
<dbReference type="KEGG" id="vg:55816739"/>
<protein>
    <submittedName>
        <fullName evidence="2">Tape measure protein</fullName>
    </submittedName>
</protein>
<dbReference type="EMBL" id="MT024868">
    <property type="protein sequence ID" value="QIN94347.1"/>
    <property type="molecule type" value="Genomic_DNA"/>
</dbReference>
<feature type="transmembrane region" description="Helical" evidence="1">
    <location>
        <begin position="541"/>
        <end position="569"/>
    </location>
</feature>
<reference evidence="2 3" key="1">
    <citation type="submission" date="2020-02" db="EMBL/GenBank/DDBJ databases">
        <authorList>
            <person name="Bojorquez D.A."/>
            <person name="Alcantara J.K.D.L."/>
            <person name="Arambulo J.M.L."/>
            <person name="Budzinski C.A."/>
            <person name="Campbell G.A."/>
            <person name="Dosanjh M.K."/>
            <person name="Gallardo M.A."/>
            <person name="Huang C."/>
            <person name="Nguyen N."/>
            <person name="Yee O.M."/>
            <person name="Ngo R.T."/>
            <person name="Kapinos A."/>
            <person name="Freise A.C."/>
            <person name="Reddi K."/>
            <person name="Moberg-Parker J."/>
            <person name="Garlena R.A."/>
            <person name="Russell D.A."/>
            <person name="Pope W.H."/>
            <person name="Jacobs-Sera D."/>
            <person name="Hatfull G.F."/>
        </authorList>
    </citation>
    <scope>NUCLEOTIDE SEQUENCE [LARGE SCALE GENOMIC DNA]</scope>
</reference>
<proteinExistence type="predicted"/>
<evidence type="ECO:0000256" key="1">
    <source>
        <dbReference type="SAM" id="Phobius"/>
    </source>
</evidence>
<feature type="transmembrane region" description="Helical" evidence="1">
    <location>
        <begin position="677"/>
        <end position="693"/>
    </location>
</feature>
<dbReference type="Proteomes" id="UP000500909">
    <property type="component" value="Segment"/>
</dbReference>
<dbReference type="RefSeq" id="YP_009887284.1">
    <property type="nucleotide sequence ID" value="NC_049498.1"/>
</dbReference>
<keyword evidence="1" id="KW-1133">Transmembrane helix</keyword>